<keyword evidence="1" id="KW-0812">Transmembrane</keyword>
<evidence type="ECO:0000313" key="2">
    <source>
        <dbReference type="EMBL" id="ABU59493.1"/>
    </source>
</evidence>
<dbReference type="Proteomes" id="UP000000263">
    <property type="component" value="Chromosome"/>
</dbReference>
<dbReference type="EMBL" id="CP000804">
    <property type="protein sequence ID" value="ABU59493.1"/>
    <property type="molecule type" value="Genomic_DNA"/>
</dbReference>
<gene>
    <name evidence="2" type="ordered locus">Rcas_3443</name>
</gene>
<feature type="transmembrane region" description="Helical" evidence="1">
    <location>
        <begin position="458"/>
        <end position="475"/>
    </location>
</feature>
<feature type="transmembrane region" description="Helical" evidence="1">
    <location>
        <begin position="537"/>
        <end position="558"/>
    </location>
</feature>
<dbReference type="HOGENOM" id="CLU_418485_0_0_0"/>
<keyword evidence="1" id="KW-1133">Transmembrane helix</keyword>
<feature type="transmembrane region" description="Helical" evidence="1">
    <location>
        <begin position="436"/>
        <end position="452"/>
    </location>
</feature>
<keyword evidence="3" id="KW-1185">Reference proteome</keyword>
<feature type="transmembrane region" description="Helical" evidence="1">
    <location>
        <begin position="570"/>
        <end position="588"/>
    </location>
</feature>
<feature type="transmembrane region" description="Helical" evidence="1">
    <location>
        <begin position="179"/>
        <end position="198"/>
    </location>
</feature>
<organism evidence="2 3">
    <name type="scientific">Roseiflexus castenholzii (strain DSM 13941 / HLO8)</name>
    <dbReference type="NCBI Taxonomy" id="383372"/>
    <lineage>
        <taxon>Bacteria</taxon>
        <taxon>Bacillati</taxon>
        <taxon>Chloroflexota</taxon>
        <taxon>Chloroflexia</taxon>
        <taxon>Chloroflexales</taxon>
        <taxon>Roseiflexineae</taxon>
        <taxon>Roseiflexaceae</taxon>
        <taxon>Roseiflexus</taxon>
    </lineage>
</organism>
<dbReference type="eggNOG" id="COG1287">
    <property type="taxonomic scope" value="Bacteria"/>
</dbReference>
<dbReference type="STRING" id="383372.Rcas_3443"/>
<feature type="transmembrane region" description="Helical" evidence="1">
    <location>
        <begin position="230"/>
        <end position="250"/>
    </location>
</feature>
<dbReference type="AlphaFoldDB" id="A7NPJ7"/>
<dbReference type="KEGG" id="rca:Rcas_3443"/>
<feature type="transmembrane region" description="Helical" evidence="1">
    <location>
        <begin position="412"/>
        <end position="429"/>
    </location>
</feature>
<proteinExistence type="predicted"/>
<keyword evidence="1" id="KW-0472">Membrane</keyword>
<feature type="transmembrane region" description="Helical" evidence="1">
    <location>
        <begin position="594"/>
        <end position="614"/>
    </location>
</feature>
<feature type="transmembrane region" description="Helical" evidence="1">
    <location>
        <begin position="356"/>
        <end position="376"/>
    </location>
</feature>
<name>A7NPJ7_ROSCS</name>
<feature type="transmembrane region" description="Helical" evidence="1">
    <location>
        <begin position="279"/>
        <end position="300"/>
    </location>
</feature>
<feature type="transmembrane region" description="Helical" evidence="1">
    <location>
        <begin position="482"/>
        <end position="502"/>
    </location>
</feature>
<feature type="transmembrane region" description="Helical" evidence="1">
    <location>
        <begin position="626"/>
        <end position="646"/>
    </location>
</feature>
<evidence type="ECO:0000313" key="3">
    <source>
        <dbReference type="Proteomes" id="UP000000263"/>
    </source>
</evidence>
<feature type="transmembrane region" description="Helical" evidence="1">
    <location>
        <begin position="388"/>
        <end position="406"/>
    </location>
</feature>
<accession>A7NPJ7</accession>
<evidence type="ECO:0000256" key="1">
    <source>
        <dbReference type="SAM" id="Phobius"/>
    </source>
</evidence>
<protein>
    <submittedName>
        <fullName evidence="2">Uncharacterized protein</fullName>
    </submittedName>
</protein>
<reference evidence="2 3" key="1">
    <citation type="submission" date="2007-08" db="EMBL/GenBank/DDBJ databases">
        <title>Complete sequence of Roseiflexus castenholzii DSM 13941.</title>
        <authorList>
            <consortium name="US DOE Joint Genome Institute"/>
            <person name="Copeland A."/>
            <person name="Lucas S."/>
            <person name="Lapidus A."/>
            <person name="Barry K."/>
            <person name="Glavina del Rio T."/>
            <person name="Dalin E."/>
            <person name="Tice H."/>
            <person name="Pitluck S."/>
            <person name="Thompson L.S."/>
            <person name="Brettin T."/>
            <person name="Bruce D."/>
            <person name="Detter J.C."/>
            <person name="Han C."/>
            <person name="Tapia R."/>
            <person name="Schmutz J."/>
            <person name="Larimer F."/>
            <person name="Land M."/>
            <person name="Hauser L."/>
            <person name="Kyrpides N."/>
            <person name="Mikhailova N."/>
            <person name="Bryant D.A."/>
            <person name="Hanada S."/>
            <person name="Tsukatani Y."/>
            <person name="Richardson P."/>
        </authorList>
    </citation>
    <scope>NUCLEOTIDE SEQUENCE [LARGE SCALE GENOMIC DNA]</scope>
    <source>
        <strain evidence="3">DSM 13941 / HLO8</strain>
    </source>
</reference>
<sequence>MSRMKTQNNTVRHPAFWLAVIWLLTLPALWHSLNAATELRVDVGEWGDHTILHGAHGREANPFENYRWTEKRATITFPNLSPRYRILQIRTHGWRPEGIPSPWVQITIAEQRQVAFQTERALRTYTTLLPDAALSPTIEASLTSETYTPAEDTRALGVAIDWIALYALDTPGSLANGQFIGQALLLGLTLTLIALLALPGAVTVACGLLASTTLVGLNIVEPLWVGLGLIPWLFIVALLTGATWFIAPWLMRMLERMPNTGLQQRVSSKTWITRMQARIAWALLVAALIVRLAGAAHPLFDARDVHVHTRWQKTVAGGQLFFYSTPAEFQNRQTFNPPAAYIVLLPLYLALGDARLTVQAGVALLDGLIALALLLIAHEFGLSARAGLFAMALYVALPISMTMMWWGFAANAIAQVWWVLLLWLLLRLTRAPDRSLFALVTVVAILCLTTHIGALVTLAAFLGLITLIGWCVLPSNGWRAMVAGLLLAGVFAAPMYFIPAAAPLVNAPRSPTTLDPIASFIDSLALWPERVDLVQRALTLGFLSPILALAAVGLPLLFTARRRHPLQRTLLLSTLIVCVVFFLSYVFLQLLTRYIYFATPLVCLAAGATLARLAVRPGGRWMTYSLTLLVVWSGVALWFGGVLLRIKPSLVPLTQ</sequence>